<dbReference type="EMBL" id="JAQQFN010000005">
    <property type="protein sequence ID" value="MFL9883169.1"/>
    <property type="molecule type" value="Genomic_DNA"/>
</dbReference>
<evidence type="ECO:0000256" key="4">
    <source>
        <dbReference type="ARBA" id="ARBA00022679"/>
    </source>
</evidence>
<dbReference type="GO" id="GO:0008483">
    <property type="term" value="F:transaminase activity"/>
    <property type="evidence" value="ECO:0007669"/>
    <property type="project" value="UniProtKB-KW"/>
</dbReference>
<keyword evidence="6" id="KW-0472">Membrane</keyword>
<feature type="domain" description="Aminotransferase class I/classII large" evidence="7">
    <location>
        <begin position="86"/>
        <end position="387"/>
    </location>
</feature>
<gene>
    <name evidence="8" type="ORF">PQR66_09045</name>
</gene>
<evidence type="ECO:0000256" key="1">
    <source>
        <dbReference type="ARBA" id="ARBA00001933"/>
    </source>
</evidence>
<evidence type="ECO:0000256" key="3">
    <source>
        <dbReference type="ARBA" id="ARBA00022576"/>
    </source>
</evidence>
<comment type="caution">
    <text evidence="8">The sequence shown here is derived from an EMBL/GenBank/DDBJ whole genome shotgun (WGS) entry which is preliminary data.</text>
</comment>
<evidence type="ECO:0000313" key="9">
    <source>
        <dbReference type="Proteomes" id="UP001629249"/>
    </source>
</evidence>
<organism evidence="8 9">
    <name type="scientific">Paraburkholderia agricolaris</name>
    <dbReference type="NCBI Taxonomy" id="2152888"/>
    <lineage>
        <taxon>Bacteria</taxon>
        <taxon>Pseudomonadati</taxon>
        <taxon>Pseudomonadota</taxon>
        <taxon>Betaproteobacteria</taxon>
        <taxon>Burkholderiales</taxon>
        <taxon>Burkholderiaceae</taxon>
        <taxon>Paraburkholderia</taxon>
    </lineage>
</organism>
<keyword evidence="6" id="KW-0812">Transmembrane</keyword>
<comment type="similarity">
    <text evidence="2">Belongs to the class-I pyridoxal-phosphate-dependent aminotransferase family.</text>
</comment>
<reference evidence="8 9" key="1">
    <citation type="journal article" date="2024" name="Chem. Sci.">
        <title>Discovery of megapolipeptins by genome mining of a Burkholderiales bacteria collection.</title>
        <authorList>
            <person name="Paulo B.S."/>
            <person name="Recchia M.J.J."/>
            <person name="Lee S."/>
            <person name="Fergusson C.H."/>
            <person name="Romanowski S.B."/>
            <person name="Hernandez A."/>
            <person name="Krull N."/>
            <person name="Liu D.Y."/>
            <person name="Cavanagh H."/>
            <person name="Bos A."/>
            <person name="Gray C.A."/>
            <person name="Murphy B.T."/>
            <person name="Linington R.G."/>
            <person name="Eustaquio A.S."/>
        </authorList>
    </citation>
    <scope>NUCLEOTIDE SEQUENCE [LARGE SCALE GENOMIC DNA]</scope>
    <source>
        <strain evidence="8 9">RL16-012-BIC-B</strain>
    </source>
</reference>
<name>A0ABW8ZM68_9BURK</name>
<evidence type="ECO:0000256" key="5">
    <source>
        <dbReference type="ARBA" id="ARBA00022898"/>
    </source>
</evidence>
<feature type="transmembrane region" description="Helical" evidence="6">
    <location>
        <begin position="105"/>
        <end position="122"/>
    </location>
</feature>
<keyword evidence="4" id="KW-0808">Transferase</keyword>
<sequence>MNNMRAEKNQRTFDNVTFPAGLSPAPEGLADITQHEIRALRTEYNLADAHTHQRQSTTQRDIVARLPQLWYESEQTTQHAQEQRFIRKFFTLHRQETAIRLNRTMLFYAASIAMMAVATFVMRQRMTVSLIDPCFDNLHDILENMHVPLLPLKEEILTSGAAGLYARLENTVTGDVIALVDPNNPTGASLLTRGGEAFEELVRFCKDHSKILMVDLCFASFALMDAQHGRRDVYALLEQSGVSYLVIEDTGKTWPIQDAKCAMLTCSEDLHAEVYNIQTSILLNVSPFILNMLSAYLDDSMADGLASVKTVLDENREYVRKALAGTLLRTIEPEVPVSVAWLEITNPAITASRICELGYARKVYVLPGTYFFWSRKRVGERFIRLALAREPSSFRASVDALKEALDEIR</sequence>
<keyword evidence="3 8" id="KW-0032">Aminotransferase</keyword>
<dbReference type="Pfam" id="PF00155">
    <property type="entry name" value="Aminotran_1_2"/>
    <property type="match status" value="1"/>
</dbReference>
<evidence type="ECO:0000256" key="6">
    <source>
        <dbReference type="SAM" id="Phobius"/>
    </source>
</evidence>
<proteinExistence type="inferred from homology"/>
<dbReference type="PANTHER" id="PTHR46383">
    <property type="entry name" value="ASPARTATE AMINOTRANSFERASE"/>
    <property type="match status" value="1"/>
</dbReference>
<keyword evidence="9" id="KW-1185">Reference proteome</keyword>
<evidence type="ECO:0000313" key="8">
    <source>
        <dbReference type="EMBL" id="MFL9883169.1"/>
    </source>
</evidence>
<dbReference type="InterPro" id="IPR015421">
    <property type="entry name" value="PyrdxlP-dep_Trfase_major"/>
</dbReference>
<accession>A0ABW8ZM68</accession>
<dbReference type="InterPro" id="IPR004839">
    <property type="entry name" value="Aminotransferase_I/II_large"/>
</dbReference>
<comment type="cofactor">
    <cofactor evidence="1">
        <name>pyridoxal 5'-phosphate</name>
        <dbReference type="ChEBI" id="CHEBI:597326"/>
    </cofactor>
</comment>
<dbReference type="Proteomes" id="UP001629249">
    <property type="component" value="Unassembled WGS sequence"/>
</dbReference>
<protein>
    <submittedName>
        <fullName evidence="8">Aminotransferase class I/II-fold pyridoxal phosphate-dependent enzyme</fullName>
    </submittedName>
</protein>
<dbReference type="InterPro" id="IPR015422">
    <property type="entry name" value="PyrdxlP-dep_Trfase_small"/>
</dbReference>
<keyword evidence="6" id="KW-1133">Transmembrane helix</keyword>
<evidence type="ECO:0000259" key="7">
    <source>
        <dbReference type="Pfam" id="PF00155"/>
    </source>
</evidence>
<evidence type="ECO:0000256" key="2">
    <source>
        <dbReference type="ARBA" id="ARBA00007441"/>
    </source>
</evidence>
<dbReference type="Gene3D" id="3.40.640.10">
    <property type="entry name" value="Type I PLP-dependent aspartate aminotransferase-like (Major domain)"/>
    <property type="match status" value="1"/>
</dbReference>
<dbReference type="RefSeq" id="WP_408326374.1">
    <property type="nucleotide sequence ID" value="NZ_JAQQFH010000002.1"/>
</dbReference>
<keyword evidence="5" id="KW-0663">Pyridoxal phosphate</keyword>
<dbReference type="SUPFAM" id="SSF53383">
    <property type="entry name" value="PLP-dependent transferases"/>
    <property type="match status" value="1"/>
</dbReference>
<dbReference type="PANTHER" id="PTHR46383:SF1">
    <property type="entry name" value="ASPARTATE AMINOTRANSFERASE"/>
    <property type="match status" value="1"/>
</dbReference>
<dbReference type="Gene3D" id="3.90.1150.10">
    <property type="entry name" value="Aspartate Aminotransferase, domain 1"/>
    <property type="match status" value="1"/>
</dbReference>
<dbReference type="InterPro" id="IPR015424">
    <property type="entry name" value="PyrdxlP-dep_Trfase"/>
</dbReference>
<dbReference type="InterPro" id="IPR050596">
    <property type="entry name" value="AspAT/PAT-like"/>
</dbReference>